<protein>
    <recommendedName>
        <fullName evidence="6">Ig-like domain-containing protein</fullName>
    </recommendedName>
</protein>
<feature type="transmembrane region" description="Helical" evidence="4">
    <location>
        <begin position="288"/>
        <end position="309"/>
    </location>
</feature>
<comment type="subcellular location">
    <subcellularLocation>
        <location evidence="1">Membrane</location>
    </subcellularLocation>
</comment>
<dbReference type="InterPro" id="IPR007110">
    <property type="entry name" value="Ig-like_dom"/>
</dbReference>
<proteinExistence type="predicted"/>
<evidence type="ECO:0000256" key="3">
    <source>
        <dbReference type="ARBA" id="ARBA00023136"/>
    </source>
</evidence>
<dbReference type="PROSITE" id="PS50835">
    <property type="entry name" value="IG_LIKE"/>
    <property type="match status" value="1"/>
</dbReference>
<feature type="signal peptide" evidence="5">
    <location>
        <begin position="1"/>
        <end position="18"/>
    </location>
</feature>
<dbReference type="InterPro" id="IPR036179">
    <property type="entry name" value="Ig-like_dom_sf"/>
</dbReference>
<dbReference type="GO" id="GO:0005886">
    <property type="term" value="C:plasma membrane"/>
    <property type="evidence" value="ECO:0007669"/>
    <property type="project" value="TreeGrafter"/>
</dbReference>
<dbReference type="InterPro" id="IPR050671">
    <property type="entry name" value="CD300_family_receptors"/>
</dbReference>
<comment type="caution">
    <text evidence="7">The sequence shown here is derived from an EMBL/GenBank/DDBJ whole genome shotgun (WGS) entry which is preliminary data.</text>
</comment>
<accession>A0AAW1DXQ5</accession>
<keyword evidence="2 4" id="KW-0812">Transmembrane</keyword>
<name>A0AAW1DXQ5_ZOAVI</name>
<keyword evidence="5" id="KW-0732">Signal</keyword>
<keyword evidence="4" id="KW-1133">Transmembrane helix</keyword>
<keyword evidence="8" id="KW-1185">Reference proteome</keyword>
<reference evidence="7 8" key="1">
    <citation type="journal article" date="2024" name="Genome Biol. Evol.">
        <title>Chromosome-level genome assembly of the viviparous eelpout Zoarces viviparus.</title>
        <authorList>
            <person name="Fuhrmann N."/>
            <person name="Brasseur M.V."/>
            <person name="Bakowski C.E."/>
            <person name="Podsiadlowski L."/>
            <person name="Prost S."/>
            <person name="Krehenwinkel H."/>
            <person name="Mayer C."/>
        </authorList>
    </citation>
    <scope>NUCLEOTIDE SEQUENCE [LARGE SCALE GENOMIC DNA]</scope>
    <source>
        <strain evidence="7">NO-MEL_2022_Ind0_liver</strain>
    </source>
</reference>
<evidence type="ECO:0000313" key="7">
    <source>
        <dbReference type="EMBL" id="KAK9515166.1"/>
    </source>
</evidence>
<evidence type="ECO:0000256" key="4">
    <source>
        <dbReference type="SAM" id="Phobius"/>
    </source>
</evidence>
<dbReference type="InterPro" id="IPR013106">
    <property type="entry name" value="Ig_V-set"/>
</dbReference>
<dbReference type="PANTHER" id="PTHR11860:SF96">
    <property type="match status" value="1"/>
</dbReference>
<dbReference type="GO" id="GO:0004888">
    <property type="term" value="F:transmembrane signaling receptor activity"/>
    <property type="evidence" value="ECO:0007669"/>
    <property type="project" value="TreeGrafter"/>
</dbReference>
<dbReference type="AlphaFoldDB" id="A0AAW1DXQ5"/>
<dbReference type="PANTHER" id="PTHR11860">
    <property type="entry name" value="POLYMERIC-IMMUNOGLOBULIN RECEPTOR"/>
    <property type="match status" value="1"/>
</dbReference>
<organism evidence="7 8">
    <name type="scientific">Zoarces viviparus</name>
    <name type="common">Viviparous eelpout</name>
    <name type="synonym">Blennius viviparus</name>
    <dbReference type="NCBI Taxonomy" id="48416"/>
    <lineage>
        <taxon>Eukaryota</taxon>
        <taxon>Metazoa</taxon>
        <taxon>Chordata</taxon>
        <taxon>Craniata</taxon>
        <taxon>Vertebrata</taxon>
        <taxon>Euteleostomi</taxon>
        <taxon>Actinopterygii</taxon>
        <taxon>Neopterygii</taxon>
        <taxon>Teleostei</taxon>
        <taxon>Neoteleostei</taxon>
        <taxon>Acanthomorphata</taxon>
        <taxon>Eupercaria</taxon>
        <taxon>Perciformes</taxon>
        <taxon>Cottioidei</taxon>
        <taxon>Zoarcales</taxon>
        <taxon>Zoarcidae</taxon>
        <taxon>Zoarcinae</taxon>
        <taxon>Zoarces</taxon>
    </lineage>
</organism>
<dbReference type="SUPFAM" id="SSF48726">
    <property type="entry name" value="Immunoglobulin"/>
    <property type="match status" value="2"/>
</dbReference>
<dbReference type="Proteomes" id="UP001488805">
    <property type="component" value="Unassembled WGS sequence"/>
</dbReference>
<evidence type="ECO:0000256" key="5">
    <source>
        <dbReference type="SAM" id="SignalP"/>
    </source>
</evidence>
<evidence type="ECO:0000256" key="2">
    <source>
        <dbReference type="ARBA" id="ARBA00022692"/>
    </source>
</evidence>
<evidence type="ECO:0000256" key="1">
    <source>
        <dbReference type="ARBA" id="ARBA00004370"/>
    </source>
</evidence>
<dbReference type="Pfam" id="PF07686">
    <property type="entry name" value="V-set"/>
    <property type="match status" value="1"/>
</dbReference>
<sequence>MRTLCLILLFHASLQLQCDKSYITAHIGSELNLICNYDTTRFLYSKKYWCRGNSQKTCEILVDSESKTKNARRSHIIDARRRGLFVKVKDLHFDDAGVYWVGIDKVYADMMTSVNVVITEVPVSKPRLQPLSSLADRLTCWGKPVTVRCGCTKGTGVGYVWYQRTKHNEFLLYRSSDLHLECGTVQKDSDYYCVASNDISSQESDVLSVQVLRPADRSCVYAVTMQGQPFYDCDDRMSTTTATTPPLTTWQATMKIHSDTRNTRNRSLPINRTGQDPFFSRTWTGVPFWYTLLRWGSFVSMLIFLCAVLKGTKVRHKRAKRKRRVCTRPMPQLAH</sequence>
<feature type="domain" description="Ig-like" evidence="6">
    <location>
        <begin position="126"/>
        <end position="208"/>
    </location>
</feature>
<feature type="chain" id="PRO_5043867044" description="Ig-like domain-containing protein" evidence="5">
    <location>
        <begin position="19"/>
        <end position="335"/>
    </location>
</feature>
<gene>
    <name evidence="7" type="ORF">VZT92_025833</name>
</gene>
<evidence type="ECO:0000259" key="6">
    <source>
        <dbReference type="PROSITE" id="PS50835"/>
    </source>
</evidence>
<keyword evidence="3 4" id="KW-0472">Membrane</keyword>
<dbReference type="Gene3D" id="2.60.40.10">
    <property type="entry name" value="Immunoglobulins"/>
    <property type="match status" value="2"/>
</dbReference>
<dbReference type="InterPro" id="IPR013783">
    <property type="entry name" value="Ig-like_fold"/>
</dbReference>
<dbReference type="EMBL" id="JBCEZU010000586">
    <property type="protein sequence ID" value="KAK9515166.1"/>
    <property type="molecule type" value="Genomic_DNA"/>
</dbReference>
<evidence type="ECO:0000313" key="8">
    <source>
        <dbReference type="Proteomes" id="UP001488805"/>
    </source>
</evidence>